<comment type="similarity">
    <text evidence="1 2">Belongs to the phospholipid scramblase family.</text>
</comment>
<keyword evidence="5" id="KW-1185">Reference proteome</keyword>
<name>A0A060SFA1_PYCCI</name>
<dbReference type="GO" id="GO:0017128">
    <property type="term" value="F:phospholipid scramblase activity"/>
    <property type="evidence" value="ECO:0007669"/>
    <property type="project" value="InterPro"/>
</dbReference>
<accession>A0A060SFA1</accession>
<dbReference type="Pfam" id="PF03803">
    <property type="entry name" value="Scramblase"/>
    <property type="match status" value="1"/>
</dbReference>
<proteinExistence type="inferred from homology"/>
<comment type="caution">
    <text evidence="4">The sequence shown here is derived from an EMBL/GenBank/DDBJ whole genome shotgun (WGS) entry which is preliminary data.</text>
</comment>
<dbReference type="EMBL" id="CCBP010000118">
    <property type="protein sequence ID" value="CDO72866.1"/>
    <property type="molecule type" value="Genomic_DNA"/>
</dbReference>
<sequence>MSSLWNISRHIPRTSLFASRSSVCASRQWTRTYAFSRFEKPRPGVGRQRPKVSPVQPRRHEEQPLDPYDEPPPPLFGFWPFQSSSSASSRGPFPREEQPSAEQSPLWEGSVRPPASNPEEGLNALLMNYNKLVVTRQIEMLNIFMGFEQANRYVITNEVGDTLGYIAEEPRGLLSTFSRQIFRTHRPFRAIVMDAAGSPILWLRRPFAFINSRMYVQRLKDFNTYTPEGEPVLDTFAEVQQRWHPWRRKYDLFLRDTPHRILSVLNEPQPEPEPLLFHQFAKIDEGFLAWHFTLRDARGQPIASVNRAFRGFGRELFTDTGQYFINFDASVASEESELSQSPILIRNLSIEERALVLATAINIDFDYFSRHSGGGGGIFLFAAVE</sequence>
<evidence type="ECO:0000313" key="5">
    <source>
        <dbReference type="Proteomes" id="UP000029665"/>
    </source>
</evidence>
<dbReference type="InterPro" id="IPR005552">
    <property type="entry name" value="Scramblase"/>
</dbReference>
<protein>
    <recommendedName>
        <fullName evidence="2">Phospholipid scramblase</fullName>
    </recommendedName>
</protein>
<feature type="region of interest" description="Disordered" evidence="3">
    <location>
        <begin position="40"/>
        <end position="72"/>
    </location>
</feature>
<dbReference type="GO" id="GO:0005886">
    <property type="term" value="C:plasma membrane"/>
    <property type="evidence" value="ECO:0007669"/>
    <property type="project" value="TreeGrafter"/>
</dbReference>
<reference evidence="4" key="1">
    <citation type="submission" date="2014-01" db="EMBL/GenBank/DDBJ databases">
        <title>The genome of the white-rot fungus Pycnoporus cinnabarinus: a basidiomycete model with a versatile arsenal for lignocellulosic biomass breakdown.</title>
        <authorList>
            <person name="Levasseur A."/>
            <person name="Lomascolo A."/>
            <person name="Ruiz-Duenas F.J."/>
            <person name="Uzan E."/>
            <person name="Piumi F."/>
            <person name="Kues U."/>
            <person name="Ram A.F.J."/>
            <person name="Murat C."/>
            <person name="Haon M."/>
            <person name="Benoit I."/>
            <person name="Arfi Y."/>
            <person name="Chevret D."/>
            <person name="Drula E."/>
            <person name="Kwon M.J."/>
            <person name="Gouret P."/>
            <person name="Lesage-Meessen L."/>
            <person name="Lombard V."/>
            <person name="Mariette J."/>
            <person name="Noirot C."/>
            <person name="Park J."/>
            <person name="Patyshakuliyeva A."/>
            <person name="Wieneger R.A.B."/>
            <person name="Wosten H.A.B."/>
            <person name="Martin F."/>
            <person name="Coutinho P.M."/>
            <person name="de Vries R."/>
            <person name="Martinez A.T."/>
            <person name="Klopp C."/>
            <person name="Pontarotti P."/>
            <person name="Henrissat B."/>
            <person name="Record E."/>
        </authorList>
    </citation>
    <scope>NUCLEOTIDE SEQUENCE [LARGE SCALE GENOMIC DNA]</scope>
    <source>
        <strain evidence="4">BRFM137</strain>
    </source>
</reference>
<evidence type="ECO:0000256" key="3">
    <source>
        <dbReference type="SAM" id="MobiDB-lite"/>
    </source>
</evidence>
<dbReference type="PANTHER" id="PTHR23248">
    <property type="entry name" value="PHOSPHOLIPID SCRAMBLASE-RELATED"/>
    <property type="match status" value="1"/>
</dbReference>
<organism evidence="4 5">
    <name type="scientific">Pycnoporus cinnabarinus</name>
    <name type="common">Cinnabar-red polypore</name>
    <name type="synonym">Trametes cinnabarina</name>
    <dbReference type="NCBI Taxonomy" id="5643"/>
    <lineage>
        <taxon>Eukaryota</taxon>
        <taxon>Fungi</taxon>
        <taxon>Dikarya</taxon>
        <taxon>Basidiomycota</taxon>
        <taxon>Agaricomycotina</taxon>
        <taxon>Agaricomycetes</taxon>
        <taxon>Polyporales</taxon>
        <taxon>Polyporaceae</taxon>
        <taxon>Trametes</taxon>
    </lineage>
</organism>
<dbReference type="AlphaFoldDB" id="A0A060SFA1"/>
<dbReference type="PANTHER" id="PTHR23248:SF9">
    <property type="entry name" value="PHOSPHOLIPID SCRAMBLASE"/>
    <property type="match status" value="1"/>
</dbReference>
<feature type="region of interest" description="Disordered" evidence="3">
    <location>
        <begin position="84"/>
        <end position="115"/>
    </location>
</feature>
<gene>
    <name evidence="4" type="ORF">BN946_scf185002.g51</name>
</gene>
<evidence type="ECO:0000313" key="4">
    <source>
        <dbReference type="EMBL" id="CDO72866.1"/>
    </source>
</evidence>
<dbReference type="Proteomes" id="UP000029665">
    <property type="component" value="Unassembled WGS sequence"/>
</dbReference>
<dbReference type="OMA" id="FLAWHFS"/>
<dbReference type="STRING" id="5643.A0A060SFA1"/>
<dbReference type="HOGENOM" id="CLU_023808_0_0_1"/>
<dbReference type="OrthoDB" id="191150at2759"/>
<evidence type="ECO:0000256" key="2">
    <source>
        <dbReference type="RuleBase" id="RU363116"/>
    </source>
</evidence>
<evidence type="ECO:0000256" key="1">
    <source>
        <dbReference type="ARBA" id="ARBA00005350"/>
    </source>
</evidence>